<dbReference type="InterPro" id="IPR051676">
    <property type="entry name" value="UPF0053_domain"/>
</dbReference>
<feature type="domain" description="CBS" evidence="13">
    <location>
        <begin position="286"/>
        <end position="342"/>
    </location>
</feature>
<dbReference type="InterPro" id="IPR046342">
    <property type="entry name" value="CBS_dom_sf"/>
</dbReference>
<keyword evidence="7 9" id="KW-0129">CBS domain</keyword>
<dbReference type="SUPFAM" id="SSF54631">
    <property type="entry name" value="CBS-domain pair"/>
    <property type="match status" value="1"/>
</dbReference>
<keyword evidence="6 10" id="KW-1133">Transmembrane helix</keyword>
<evidence type="ECO:0000256" key="6">
    <source>
        <dbReference type="ARBA" id="ARBA00022989"/>
    </source>
</evidence>
<dbReference type="Gene3D" id="3.10.580.10">
    <property type="entry name" value="CBS-domain"/>
    <property type="match status" value="1"/>
</dbReference>
<evidence type="ECO:0000256" key="12">
    <source>
        <dbReference type="SAM" id="Phobius"/>
    </source>
</evidence>
<dbReference type="PROSITE" id="PS51846">
    <property type="entry name" value="CNNM"/>
    <property type="match status" value="1"/>
</dbReference>
<evidence type="ECO:0000259" key="13">
    <source>
        <dbReference type="PROSITE" id="PS51371"/>
    </source>
</evidence>
<dbReference type="PROSITE" id="PS51371">
    <property type="entry name" value="CBS"/>
    <property type="match status" value="2"/>
</dbReference>
<dbReference type="Pfam" id="PF03471">
    <property type="entry name" value="CorC_HlyC"/>
    <property type="match status" value="1"/>
</dbReference>
<evidence type="ECO:0000256" key="3">
    <source>
        <dbReference type="ARBA" id="ARBA00022475"/>
    </source>
</evidence>
<evidence type="ECO:0000256" key="1">
    <source>
        <dbReference type="ARBA" id="ARBA00004651"/>
    </source>
</evidence>
<dbReference type="InterPro" id="IPR000644">
    <property type="entry name" value="CBS_dom"/>
</dbReference>
<protein>
    <submittedName>
        <fullName evidence="15">Hemolysin family protein</fullName>
    </submittedName>
</protein>
<evidence type="ECO:0000256" key="9">
    <source>
        <dbReference type="PROSITE-ProRule" id="PRU00703"/>
    </source>
</evidence>
<dbReference type="InterPro" id="IPR044751">
    <property type="entry name" value="Ion_transp-like_CBS"/>
</dbReference>
<gene>
    <name evidence="15" type="ORF">RNC47_02755</name>
</gene>
<dbReference type="PANTHER" id="PTHR43099">
    <property type="entry name" value="UPF0053 PROTEIN YRKA"/>
    <property type="match status" value="1"/>
</dbReference>
<dbReference type="InterPro" id="IPR036318">
    <property type="entry name" value="FAD-bd_PCMH-like_sf"/>
</dbReference>
<proteinExistence type="inferred from homology"/>
<keyword evidence="4 10" id="KW-0812">Transmembrane</keyword>
<dbReference type="EMBL" id="JAVREM010000002">
    <property type="protein sequence ID" value="MDT0317257.1"/>
    <property type="molecule type" value="Genomic_DNA"/>
</dbReference>
<reference evidence="16" key="1">
    <citation type="submission" date="2023-07" db="EMBL/GenBank/DDBJ databases">
        <title>30 novel species of actinomycetes from the DSMZ collection.</title>
        <authorList>
            <person name="Nouioui I."/>
        </authorList>
    </citation>
    <scope>NUCLEOTIDE SEQUENCE [LARGE SCALE GENOMIC DNA]</scope>
    <source>
        <strain evidence="16">DSM 44918</strain>
    </source>
</reference>
<comment type="subcellular location">
    <subcellularLocation>
        <location evidence="1">Cell membrane</location>
        <topology evidence="1">Multi-pass membrane protein</topology>
    </subcellularLocation>
</comment>
<dbReference type="RefSeq" id="WP_311595591.1">
    <property type="nucleotide sequence ID" value="NZ_JAVREM010000002.1"/>
</dbReference>
<dbReference type="SMART" id="SM01091">
    <property type="entry name" value="CorC_HlyC"/>
    <property type="match status" value="1"/>
</dbReference>
<dbReference type="SUPFAM" id="SSF56176">
    <property type="entry name" value="FAD-binding/transporter-associated domain-like"/>
    <property type="match status" value="1"/>
</dbReference>
<feature type="domain" description="CNNM transmembrane" evidence="14">
    <location>
        <begin position="1"/>
        <end position="202"/>
    </location>
</feature>
<evidence type="ECO:0000256" key="7">
    <source>
        <dbReference type="ARBA" id="ARBA00023122"/>
    </source>
</evidence>
<dbReference type="PANTHER" id="PTHR43099:SF6">
    <property type="entry name" value="UPF0053 PROTEIN RV1842C"/>
    <property type="match status" value="1"/>
</dbReference>
<keyword evidence="5" id="KW-0677">Repeat</keyword>
<evidence type="ECO:0000256" key="8">
    <source>
        <dbReference type="ARBA" id="ARBA00023136"/>
    </source>
</evidence>
<name>A0ABU2LI41_9ACTN</name>
<dbReference type="InterPro" id="IPR005170">
    <property type="entry name" value="Transptr-assoc_dom"/>
</dbReference>
<dbReference type="InterPro" id="IPR002550">
    <property type="entry name" value="CNNM"/>
</dbReference>
<dbReference type="Gene3D" id="3.30.465.10">
    <property type="match status" value="1"/>
</dbReference>
<comment type="similarity">
    <text evidence="2">Belongs to the UPF0053 family.</text>
</comment>
<evidence type="ECO:0000256" key="5">
    <source>
        <dbReference type="ARBA" id="ARBA00022737"/>
    </source>
</evidence>
<feature type="transmembrane region" description="Helical" evidence="12">
    <location>
        <begin position="65"/>
        <end position="86"/>
    </location>
</feature>
<dbReference type="Pfam" id="PF00571">
    <property type="entry name" value="CBS"/>
    <property type="match status" value="2"/>
</dbReference>
<organism evidence="15 16">
    <name type="scientific">Streptomyces millisiae</name>
    <dbReference type="NCBI Taxonomy" id="3075542"/>
    <lineage>
        <taxon>Bacteria</taxon>
        <taxon>Bacillati</taxon>
        <taxon>Actinomycetota</taxon>
        <taxon>Actinomycetes</taxon>
        <taxon>Kitasatosporales</taxon>
        <taxon>Streptomycetaceae</taxon>
        <taxon>Streptomyces</taxon>
    </lineage>
</organism>
<evidence type="ECO:0000256" key="4">
    <source>
        <dbReference type="ARBA" id="ARBA00022692"/>
    </source>
</evidence>
<evidence type="ECO:0000256" key="2">
    <source>
        <dbReference type="ARBA" id="ARBA00006337"/>
    </source>
</evidence>
<dbReference type="CDD" id="cd04590">
    <property type="entry name" value="CBS_pair_CorC_HlyC_assoc"/>
    <property type="match status" value="1"/>
</dbReference>
<keyword evidence="16" id="KW-1185">Reference proteome</keyword>
<evidence type="ECO:0000259" key="14">
    <source>
        <dbReference type="PROSITE" id="PS51846"/>
    </source>
</evidence>
<dbReference type="Proteomes" id="UP001183420">
    <property type="component" value="Unassembled WGS sequence"/>
</dbReference>
<keyword evidence="8 10" id="KW-0472">Membrane</keyword>
<dbReference type="Pfam" id="PF01595">
    <property type="entry name" value="CNNM"/>
    <property type="match status" value="1"/>
</dbReference>
<keyword evidence="3" id="KW-1003">Cell membrane</keyword>
<accession>A0ABU2LI41</accession>
<evidence type="ECO:0000256" key="10">
    <source>
        <dbReference type="PROSITE-ProRule" id="PRU01193"/>
    </source>
</evidence>
<comment type="caution">
    <text evidence="15">The sequence shown here is derived from an EMBL/GenBank/DDBJ whole genome shotgun (WGS) entry which is preliminary data.</text>
</comment>
<feature type="region of interest" description="Disordered" evidence="11">
    <location>
        <begin position="342"/>
        <end position="361"/>
    </location>
</feature>
<evidence type="ECO:0000313" key="15">
    <source>
        <dbReference type="EMBL" id="MDT0317257.1"/>
    </source>
</evidence>
<feature type="transmembrane region" description="Helical" evidence="12">
    <location>
        <begin position="98"/>
        <end position="119"/>
    </location>
</feature>
<feature type="domain" description="CBS" evidence="13">
    <location>
        <begin position="221"/>
        <end position="281"/>
    </location>
</feature>
<sequence>MTELLLLLVALLLTLTCSVFVAAEFSLTTLERGELERAAAAGEPGAEGVLKAVRRLTFQLSGAQLGITVTSLVIGMLAEPSLAALLRGPLRSAGLPEGTASTLAVGLGVALSTVVLMVLGELMPKNWAITHPMRVARAVSPLQRGFTATFAPLIRHLNETANRIVRWFGLEPTEELASARTPPELVALARHSAAEGVLPRDSAELFVRTLHLGELTAQSVMTPRVAVHALRRTASAADAANLTLATGLSRFPVYNEGLDDVVGMVHIKDVLAVDEARRAAVPVAELATEAPLVPDSLPVDRLLAELRGRRSMAVVVDEYGGTAGVVTLEDIVEEVVGEVRDEHDPEEVPELARTGPGVWEAGGGARTDQLAEAGLPFPEGPYETLAGLVATELGRIPAAGDRVEVGGWRLEVLAAARHRAERVRITAPPAPGEATGEEAR</sequence>
<evidence type="ECO:0000256" key="11">
    <source>
        <dbReference type="SAM" id="MobiDB-lite"/>
    </source>
</evidence>
<dbReference type="InterPro" id="IPR016169">
    <property type="entry name" value="FAD-bd_PCMH_sub2"/>
</dbReference>
<evidence type="ECO:0000313" key="16">
    <source>
        <dbReference type="Proteomes" id="UP001183420"/>
    </source>
</evidence>